<dbReference type="AlphaFoldDB" id="A0A7K1UT50"/>
<name>A0A7K1UT50_9NOCA</name>
<gene>
    <name evidence="2" type="ORF">GPX89_08675</name>
</gene>
<feature type="transmembrane region" description="Helical" evidence="1">
    <location>
        <begin position="288"/>
        <end position="313"/>
    </location>
</feature>
<keyword evidence="1" id="KW-0472">Membrane</keyword>
<comment type="caution">
    <text evidence="2">The sequence shown here is derived from an EMBL/GenBank/DDBJ whole genome shotgun (WGS) entry which is preliminary data.</text>
</comment>
<reference evidence="2 3" key="1">
    <citation type="submission" date="2019-12" db="EMBL/GenBank/DDBJ databases">
        <title>Nocardia sp. nov. ET3-3 isolated from soil.</title>
        <authorList>
            <person name="Kanchanasin P."/>
            <person name="Tanasupawat S."/>
            <person name="Yuki M."/>
            <person name="Kudo T."/>
        </authorList>
    </citation>
    <scope>NUCLEOTIDE SEQUENCE [LARGE SCALE GENOMIC DNA]</scope>
    <source>
        <strain evidence="2 3">ET3-3</strain>
    </source>
</reference>
<feature type="transmembrane region" description="Helical" evidence="1">
    <location>
        <begin position="77"/>
        <end position="97"/>
    </location>
</feature>
<organism evidence="2 3">
    <name type="scientific">Nocardia terrae</name>
    <dbReference type="NCBI Taxonomy" id="2675851"/>
    <lineage>
        <taxon>Bacteria</taxon>
        <taxon>Bacillati</taxon>
        <taxon>Actinomycetota</taxon>
        <taxon>Actinomycetes</taxon>
        <taxon>Mycobacteriales</taxon>
        <taxon>Nocardiaceae</taxon>
        <taxon>Nocardia</taxon>
    </lineage>
</organism>
<feature type="transmembrane region" description="Helical" evidence="1">
    <location>
        <begin position="54"/>
        <end position="71"/>
    </location>
</feature>
<feature type="transmembrane region" description="Helical" evidence="1">
    <location>
        <begin position="109"/>
        <end position="127"/>
    </location>
</feature>
<keyword evidence="1" id="KW-0812">Transmembrane</keyword>
<keyword evidence="1" id="KW-1133">Transmembrane helix</keyword>
<feature type="transmembrane region" description="Helical" evidence="1">
    <location>
        <begin position="325"/>
        <end position="341"/>
    </location>
</feature>
<feature type="transmembrane region" description="Helical" evidence="1">
    <location>
        <begin position="139"/>
        <end position="168"/>
    </location>
</feature>
<feature type="transmembrane region" description="Helical" evidence="1">
    <location>
        <begin position="180"/>
        <end position="200"/>
    </location>
</feature>
<evidence type="ECO:0008006" key="4">
    <source>
        <dbReference type="Google" id="ProtNLM"/>
    </source>
</evidence>
<evidence type="ECO:0000256" key="1">
    <source>
        <dbReference type="SAM" id="Phobius"/>
    </source>
</evidence>
<dbReference type="EMBL" id="WRPP01000001">
    <property type="protein sequence ID" value="MVU77319.1"/>
    <property type="molecule type" value="Genomic_DNA"/>
</dbReference>
<proteinExistence type="predicted"/>
<dbReference type="Proteomes" id="UP000466794">
    <property type="component" value="Unassembled WGS sequence"/>
</dbReference>
<evidence type="ECO:0000313" key="2">
    <source>
        <dbReference type="EMBL" id="MVU77319.1"/>
    </source>
</evidence>
<evidence type="ECO:0000313" key="3">
    <source>
        <dbReference type="Proteomes" id="UP000466794"/>
    </source>
</evidence>
<sequence length="378" mass="40896">MTGLSVICLVALPGFALMSHRGVDLVPVVIAALAWISFLVSCVVNHVSVLWPNALAAPAFALYFIGFAVLTGRSVDAIAALLAGVAVGSIGFFMFHGIELTNTGRFLDLWKYGIAHAVTVVLVYALIRFRARPLVISGALGALALASLGLNFRSHALVCLVAAVWLGVRHVLGTRIGRGWSLAGVTGFGLLFAYYMPIAARAGLFGPALQRKTVEQEATHLPLLLAGRTEPPMTFSAIAERPLLGWGSAQHLTPELYTRAEHLAIRIGFAPTFPYELYWRLPVFDYSAFHSILFGAWAEGGLIAALLPLLILVACAGVFWNYRRLGQWAPLFVVVALQGVWDLLYAPWTYGMLPELACLVLAYLAIHFRRTPSTTPAS</sequence>
<feature type="transmembrane region" description="Helical" evidence="1">
    <location>
        <begin position="26"/>
        <end position="47"/>
    </location>
</feature>
<keyword evidence="3" id="KW-1185">Reference proteome</keyword>
<protein>
    <recommendedName>
        <fullName evidence="4">O-antigen ligase family protein</fullName>
    </recommendedName>
</protein>
<accession>A0A7K1UT50</accession>